<keyword evidence="5 7" id="KW-1133">Transmembrane helix</keyword>
<dbReference type="Gene3D" id="1.10.3720.10">
    <property type="entry name" value="MetI-like"/>
    <property type="match status" value="1"/>
</dbReference>
<keyword evidence="6 7" id="KW-0472">Membrane</keyword>
<dbReference type="PROSITE" id="PS50928">
    <property type="entry name" value="ABC_TM1"/>
    <property type="match status" value="1"/>
</dbReference>
<dbReference type="GO" id="GO:0055085">
    <property type="term" value="P:transmembrane transport"/>
    <property type="evidence" value="ECO:0007669"/>
    <property type="project" value="InterPro"/>
</dbReference>
<evidence type="ECO:0000256" key="6">
    <source>
        <dbReference type="ARBA" id="ARBA00023136"/>
    </source>
</evidence>
<dbReference type="InterPro" id="IPR000515">
    <property type="entry name" value="MetI-like"/>
</dbReference>
<dbReference type="STRING" id="112903.SAMN04490178_11625"/>
<comment type="similarity">
    <text evidence="7">Belongs to the binding-protein-dependent transport system permease family.</text>
</comment>
<feature type="transmembrane region" description="Helical" evidence="7">
    <location>
        <begin position="66"/>
        <end position="92"/>
    </location>
</feature>
<evidence type="ECO:0000313" key="10">
    <source>
        <dbReference type="EMBL" id="SEP27809.1"/>
    </source>
</evidence>
<feature type="transmembrane region" description="Helical" evidence="7">
    <location>
        <begin position="169"/>
        <end position="186"/>
    </location>
</feature>
<comment type="subcellular location">
    <subcellularLocation>
        <location evidence="1 7">Cell membrane</location>
        <topology evidence="1 7">Multi-pass membrane protein</topology>
    </subcellularLocation>
</comment>
<dbReference type="SUPFAM" id="SSF161098">
    <property type="entry name" value="MetI-like"/>
    <property type="match status" value="1"/>
</dbReference>
<feature type="transmembrane region" description="Helical" evidence="7">
    <location>
        <begin position="129"/>
        <end position="148"/>
    </location>
</feature>
<evidence type="ECO:0000313" key="11">
    <source>
        <dbReference type="Proteomes" id="UP000198847"/>
    </source>
</evidence>
<dbReference type="AlphaFoldDB" id="A0A1H8WJN7"/>
<evidence type="ECO:0000256" key="2">
    <source>
        <dbReference type="ARBA" id="ARBA00022448"/>
    </source>
</evidence>
<dbReference type="PANTHER" id="PTHR30151">
    <property type="entry name" value="ALKANE SULFONATE ABC TRANSPORTER-RELATED, MEMBRANE SUBUNIT"/>
    <property type="match status" value="1"/>
</dbReference>
<feature type="transmembrane region" description="Helical" evidence="7">
    <location>
        <begin position="275"/>
        <end position="292"/>
    </location>
</feature>
<dbReference type="RefSeq" id="WP_091748231.1">
    <property type="nucleotide sequence ID" value="NZ_FODY01000016.1"/>
</dbReference>
<dbReference type="PANTHER" id="PTHR30151:SF38">
    <property type="entry name" value="ALIPHATIC SULFONATES TRANSPORT PERMEASE PROTEIN SSUC-RELATED"/>
    <property type="match status" value="1"/>
</dbReference>
<dbReference type="CDD" id="cd06261">
    <property type="entry name" value="TM_PBP2"/>
    <property type="match status" value="1"/>
</dbReference>
<dbReference type="OrthoDB" id="9796361at2"/>
<dbReference type="InterPro" id="IPR035906">
    <property type="entry name" value="MetI-like_sf"/>
</dbReference>
<gene>
    <name evidence="10" type="ORF">SAMN04490178_11625</name>
</gene>
<feature type="transmembrane region" description="Helical" evidence="7">
    <location>
        <begin position="225"/>
        <end position="244"/>
    </location>
</feature>
<evidence type="ECO:0000259" key="9">
    <source>
        <dbReference type="PROSITE" id="PS50928"/>
    </source>
</evidence>
<dbReference type="EMBL" id="FODY01000016">
    <property type="protein sequence ID" value="SEP27809.1"/>
    <property type="molecule type" value="Genomic_DNA"/>
</dbReference>
<feature type="domain" description="ABC transmembrane type-1" evidence="9">
    <location>
        <begin position="62"/>
        <end position="243"/>
    </location>
</feature>
<evidence type="ECO:0000256" key="7">
    <source>
        <dbReference type="RuleBase" id="RU363032"/>
    </source>
</evidence>
<dbReference type="Proteomes" id="UP000198847">
    <property type="component" value="Unassembled WGS sequence"/>
</dbReference>
<keyword evidence="4 7" id="KW-0812">Transmembrane</keyword>
<dbReference type="Pfam" id="PF00528">
    <property type="entry name" value="BPD_transp_1"/>
    <property type="match status" value="1"/>
</dbReference>
<feature type="compositionally biased region" description="Basic and acidic residues" evidence="8">
    <location>
        <begin position="343"/>
        <end position="360"/>
    </location>
</feature>
<reference evidence="10 11" key="1">
    <citation type="submission" date="2016-10" db="EMBL/GenBank/DDBJ databases">
        <authorList>
            <person name="de Groot N.N."/>
        </authorList>
    </citation>
    <scope>NUCLEOTIDE SEQUENCE [LARGE SCALE GENOMIC DNA]</scope>
    <source>
        <strain evidence="10 11">DSM 13305</strain>
    </source>
</reference>
<dbReference type="GO" id="GO:0005886">
    <property type="term" value="C:plasma membrane"/>
    <property type="evidence" value="ECO:0007669"/>
    <property type="project" value="UniProtKB-SubCell"/>
</dbReference>
<keyword evidence="3" id="KW-1003">Cell membrane</keyword>
<evidence type="ECO:0000256" key="5">
    <source>
        <dbReference type="ARBA" id="ARBA00022989"/>
    </source>
</evidence>
<evidence type="ECO:0000256" key="4">
    <source>
        <dbReference type="ARBA" id="ARBA00022692"/>
    </source>
</evidence>
<evidence type="ECO:0000256" key="8">
    <source>
        <dbReference type="SAM" id="MobiDB-lite"/>
    </source>
</evidence>
<evidence type="ECO:0000256" key="1">
    <source>
        <dbReference type="ARBA" id="ARBA00004651"/>
    </source>
</evidence>
<feature type="region of interest" description="Disordered" evidence="8">
    <location>
        <begin position="306"/>
        <end position="360"/>
    </location>
</feature>
<proteinExistence type="inferred from homology"/>
<evidence type="ECO:0000256" key="3">
    <source>
        <dbReference type="ARBA" id="ARBA00022475"/>
    </source>
</evidence>
<sequence length="360" mass="39166">MHLTTAKLRYVLLRWSGVLALLALWEIAPRLGWADAQFLPALSTTLQAVKQLGLDGSLYSHLVVSLWRVLTGLLLAVAVAVPLAFILEGWFAGLSRQLDPLFRLLSHVNPFSLAPVFILFFGIGEAQKLAIISLVTVWPILFHTITGIRAVDLLLVKTARSLHVSRFRMARDVLLPAAFPTIITGLRVGTQMAVFMLVAAEMLGASAGMGWLVHNSAMNYQIPRMYAGGGFIILLGIGINQFILQLERDSFFWQTPPALLDQRSERQIPATGNTYYLPLITGVLIGILFFGGQEVARINSQAAASGFTAEQHSHHHTHPDDGAANAAPPEGHNHHMSMPGHGAEQEGGDKDAANDKPESP</sequence>
<feature type="transmembrane region" description="Helical" evidence="7">
    <location>
        <begin position="104"/>
        <end position="123"/>
    </location>
</feature>
<feature type="transmembrane region" description="Helical" evidence="7">
    <location>
        <begin position="192"/>
        <end position="213"/>
    </location>
</feature>
<keyword evidence="2 7" id="KW-0813">Transport</keyword>
<name>A0A1H8WJN7_9FIRM</name>
<accession>A0A1H8WJN7</accession>
<feature type="transmembrane region" description="Helical" evidence="7">
    <location>
        <begin position="12"/>
        <end position="28"/>
    </location>
</feature>
<organism evidence="10 11">
    <name type="scientific">Propionispora vibrioides</name>
    <dbReference type="NCBI Taxonomy" id="112903"/>
    <lineage>
        <taxon>Bacteria</taxon>
        <taxon>Bacillati</taxon>
        <taxon>Bacillota</taxon>
        <taxon>Negativicutes</taxon>
        <taxon>Selenomonadales</taxon>
        <taxon>Sporomusaceae</taxon>
        <taxon>Propionispora</taxon>
    </lineage>
</organism>
<protein>
    <submittedName>
        <fullName evidence="10">NitT/TauT family transport system permease protein</fullName>
    </submittedName>
</protein>
<keyword evidence="11" id="KW-1185">Reference proteome</keyword>